<name>A0A1M6ZCH7_9BRAD</name>
<comment type="function">
    <text evidence="1">NodD regulates the expression of the nodABCFE genes which encode other nodulation proteins. NodD is also a negative regulator of its own expression. Binds flavonoids as inducers.</text>
</comment>
<keyword evidence="4 7" id="KW-0238">DNA-binding</keyword>
<keyword evidence="5" id="KW-0804">Transcription</keyword>
<evidence type="ECO:0000256" key="5">
    <source>
        <dbReference type="ARBA" id="ARBA00023163"/>
    </source>
</evidence>
<dbReference type="PROSITE" id="PS50931">
    <property type="entry name" value="HTH_LYSR"/>
    <property type="match status" value="1"/>
</dbReference>
<evidence type="ECO:0000256" key="2">
    <source>
        <dbReference type="ARBA" id="ARBA00009437"/>
    </source>
</evidence>
<accession>A0A1M6ZCH7</accession>
<evidence type="ECO:0000313" key="8">
    <source>
        <dbReference type="Proteomes" id="UP000189935"/>
    </source>
</evidence>
<evidence type="ECO:0000259" key="6">
    <source>
        <dbReference type="PROSITE" id="PS50931"/>
    </source>
</evidence>
<dbReference type="GO" id="GO:0006351">
    <property type="term" value="P:DNA-templated transcription"/>
    <property type="evidence" value="ECO:0007669"/>
    <property type="project" value="TreeGrafter"/>
</dbReference>
<evidence type="ECO:0000256" key="3">
    <source>
        <dbReference type="ARBA" id="ARBA00023015"/>
    </source>
</evidence>
<evidence type="ECO:0000256" key="4">
    <source>
        <dbReference type="ARBA" id="ARBA00023125"/>
    </source>
</evidence>
<sequence length="308" mass="34202">MSLSGFDWSDLVFFLELARQGRLVPAARKLRADHTTVSRRVAELERSLNCKLFDRGADGFALTDAGQKLFNYAEIIESNALLIAENVAGLAGVPSGNVRVATMEGIGSFYLAPRMPRLRKEFPEICVELVTERHIINLTKREADISLSFAPMKGPRLISETIGTFQLRLYAAPCYLERSGTPTSIQDLDQHDFVDYVDDLVAISEVRWLHDVLKPSRVVFQSSSMIAQHNAAAAGLGLVLLPSFSAADDVRLVPVLASEAAVSRSIWLTVHEDHQYLSRIRTVKSFLKKIVSEDQPFLNGLTHPPSRK</sequence>
<evidence type="ECO:0000313" key="7">
    <source>
        <dbReference type="EMBL" id="SHL28053.1"/>
    </source>
</evidence>
<organism evidence="7 8">
    <name type="scientific">Bradyrhizobium lablabi</name>
    <dbReference type="NCBI Taxonomy" id="722472"/>
    <lineage>
        <taxon>Bacteria</taxon>
        <taxon>Pseudomonadati</taxon>
        <taxon>Pseudomonadota</taxon>
        <taxon>Alphaproteobacteria</taxon>
        <taxon>Hyphomicrobiales</taxon>
        <taxon>Nitrobacteraceae</taxon>
        <taxon>Bradyrhizobium</taxon>
    </lineage>
</organism>
<dbReference type="RefSeq" id="WP_079542820.1">
    <property type="nucleotide sequence ID" value="NZ_LT670844.1"/>
</dbReference>
<keyword evidence="3" id="KW-0805">Transcription regulation</keyword>
<feature type="domain" description="HTH lysR-type" evidence="6">
    <location>
        <begin position="6"/>
        <end position="63"/>
    </location>
</feature>
<dbReference type="EMBL" id="LT670844">
    <property type="protein sequence ID" value="SHL28053.1"/>
    <property type="molecule type" value="Genomic_DNA"/>
</dbReference>
<dbReference type="SUPFAM" id="SSF46785">
    <property type="entry name" value="Winged helix' DNA-binding domain"/>
    <property type="match status" value="1"/>
</dbReference>
<dbReference type="InterPro" id="IPR000847">
    <property type="entry name" value="LysR_HTH_N"/>
</dbReference>
<dbReference type="PANTHER" id="PTHR30537:SF3">
    <property type="entry name" value="TRANSCRIPTIONAL REGULATORY PROTEIN"/>
    <property type="match status" value="1"/>
</dbReference>
<dbReference type="Pfam" id="PF03466">
    <property type="entry name" value="LysR_substrate"/>
    <property type="match status" value="1"/>
</dbReference>
<reference evidence="7 8" key="1">
    <citation type="submission" date="2016-11" db="EMBL/GenBank/DDBJ databases">
        <authorList>
            <person name="Jaros S."/>
            <person name="Januszkiewicz K."/>
            <person name="Wedrychowicz H."/>
        </authorList>
    </citation>
    <scope>NUCLEOTIDE SEQUENCE [LARGE SCALE GENOMIC DNA]</scope>
    <source>
        <strain evidence="7 8">GAS499</strain>
    </source>
</reference>
<dbReference type="Proteomes" id="UP000189935">
    <property type="component" value="Chromosome I"/>
</dbReference>
<dbReference type="Pfam" id="PF00126">
    <property type="entry name" value="HTH_1"/>
    <property type="match status" value="1"/>
</dbReference>
<evidence type="ECO:0000256" key="1">
    <source>
        <dbReference type="ARBA" id="ARBA00003502"/>
    </source>
</evidence>
<proteinExistence type="inferred from homology"/>
<dbReference type="InterPro" id="IPR036390">
    <property type="entry name" value="WH_DNA-bd_sf"/>
</dbReference>
<gene>
    <name evidence="7" type="ORF">SAMN05444159_5505</name>
</gene>
<dbReference type="GO" id="GO:0043565">
    <property type="term" value="F:sequence-specific DNA binding"/>
    <property type="evidence" value="ECO:0007669"/>
    <property type="project" value="TreeGrafter"/>
</dbReference>
<dbReference type="GO" id="GO:0003700">
    <property type="term" value="F:DNA-binding transcription factor activity"/>
    <property type="evidence" value="ECO:0007669"/>
    <property type="project" value="InterPro"/>
</dbReference>
<dbReference type="InterPro" id="IPR058163">
    <property type="entry name" value="LysR-type_TF_proteobact-type"/>
</dbReference>
<dbReference type="SUPFAM" id="SSF53850">
    <property type="entry name" value="Periplasmic binding protein-like II"/>
    <property type="match status" value="1"/>
</dbReference>
<dbReference type="InterPro" id="IPR036388">
    <property type="entry name" value="WH-like_DNA-bd_sf"/>
</dbReference>
<dbReference type="Gene3D" id="3.40.190.290">
    <property type="match status" value="1"/>
</dbReference>
<dbReference type="InterPro" id="IPR005119">
    <property type="entry name" value="LysR_subst-bd"/>
</dbReference>
<protein>
    <submittedName>
        <fullName evidence="7">DNA-binding transcriptional regulator, LysR family</fullName>
    </submittedName>
</protein>
<dbReference type="Gene3D" id="1.10.10.10">
    <property type="entry name" value="Winged helix-like DNA-binding domain superfamily/Winged helix DNA-binding domain"/>
    <property type="match status" value="1"/>
</dbReference>
<comment type="similarity">
    <text evidence="2">Belongs to the LysR transcriptional regulatory family.</text>
</comment>
<dbReference type="OrthoDB" id="9787460at2"/>
<dbReference type="PANTHER" id="PTHR30537">
    <property type="entry name" value="HTH-TYPE TRANSCRIPTIONAL REGULATOR"/>
    <property type="match status" value="1"/>
</dbReference>
<dbReference type="AlphaFoldDB" id="A0A1M6ZCH7"/>